<organism evidence="1 2">
    <name type="scientific">Ramlibacter aurantiacus</name>
    <dbReference type="NCBI Taxonomy" id="2801330"/>
    <lineage>
        <taxon>Bacteria</taxon>
        <taxon>Pseudomonadati</taxon>
        <taxon>Pseudomonadota</taxon>
        <taxon>Betaproteobacteria</taxon>
        <taxon>Burkholderiales</taxon>
        <taxon>Comamonadaceae</taxon>
        <taxon>Ramlibacter</taxon>
    </lineage>
</organism>
<dbReference type="InterPro" id="IPR006311">
    <property type="entry name" value="TAT_signal"/>
</dbReference>
<accession>A0A936ZLH8</accession>
<gene>
    <name evidence="1" type="ORF">JI739_05935</name>
</gene>
<reference evidence="1" key="1">
    <citation type="submission" date="2021-01" db="EMBL/GenBank/DDBJ databases">
        <title>Ramlibacter sp. strain AW1 16S ribosomal RNA gene Genome sequencing and assembly.</title>
        <authorList>
            <person name="Kang M."/>
        </authorList>
    </citation>
    <scope>NUCLEOTIDE SEQUENCE</scope>
    <source>
        <strain evidence="1">AW1</strain>
    </source>
</reference>
<evidence type="ECO:0000313" key="2">
    <source>
        <dbReference type="Proteomes" id="UP000613011"/>
    </source>
</evidence>
<name>A0A936ZLH8_9BURK</name>
<dbReference type="Proteomes" id="UP000613011">
    <property type="component" value="Unassembled WGS sequence"/>
</dbReference>
<evidence type="ECO:0008006" key="3">
    <source>
        <dbReference type="Google" id="ProtNLM"/>
    </source>
</evidence>
<sequence length="199" mass="22072">MPLPALTLRESRRHHLRTLAACAMAGALAGCAGLGTPRHFEISTARLERKLQERVPLRHSLLGVVNLQARVDRLRTLPEQDRLAAEMRFDASGALLPQPWHGTFDLLFGLQVDPEDFSVRMRNVELASLKLPMVMGRSAELLQGALSAIAHQFASDTVLYRMEPGDVERLRSLGLRPEPIRVTSQGLSIDFARSGGTYR</sequence>
<dbReference type="AlphaFoldDB" id="A0A936ZLH8"/>
<comment type="caution">
    <text evidence="1">The sequence shown here is derived from an EMBL/GenBank/DDBJ whole genome shotgun (WGS) entry which is preliminary data.</text>
</comment>
<dbReference type="PROSITE" id="PS51318">
    <property type="entry name" value="TAT"/>
    <property type="match status" value="1"/>
</dbReference>
<dbReference type="EMBL" id="JAEQNA010000001">
    <property type="protein sequence ID" value="MBL0419881.1"/>
    <property type="molecule type" value="Genomic_DNA"/>
</dbReference>
<keyword evidence="2" id="KW-1185">Reference proteome</keyword>
<dbReference type="Gene3D" id="3.15.10.40">
    <property type="entry name" value="Uncharacterised protein PF07273, DUF1439"/>
    <property type="match status" value="1"/>
</dbReference>
<proteinExistence type="predicted"/>
<evidence type="ECO:0000313" key="1">
    <source>
        <dbReference type="EMBL" id="MBL0419881.1"/>
    </source>
</evidence>
<protein>
    <recommendedName>
        <fullName evidence="3">DUF1439 domain-containing protein</fullName>
    </recommendedName>
</protein>
<dbReference type="RefSeq" id="WP_201682881.1">
    <property type="nucleotide sequence ID" value="NZ_JAEQNA010000001.1"/>
</dbReference>